<evidence type="ECO:0000313" key="2">
    <source>
        <dbReference type="Proteomes" id="UP001189429"/>
    </source>
</evidence>
<organism evidence="1 2">
    <name type="scientific">Prorocentrum cordatum</name>
    <dbReference type="NCBI Taxonomy" id="2364126"/>
    <lineage>
        <taxon>Eukaryota</taxon>
        <taxon>Sar</taxon>
        <taxon>Alveolata</taxon>
        <taxon>Dinophyceae</taxon>
        <taxon>Prorocentrales</taxon>
        <taxon>Prorocentraceae</taxon>
        <taxon>Prorocentrum</taxon>
    </lineage>
</organism>
<dbReference type="EMBL" id="CAUYUJ010018001">
    <property type="protein sequence ID" value="CAK0879786.1"/>
    <property type="molecule type" value="Genomic_DNA"/>
</dbReference>
<name>A0ABN9W4E6_9DINO</name>
<gene>
    <name evidence="1" type="ORF">PCOR1329_LOCUS63110</name>
</gene>
<sequence>MAAVGVRGAVPGLRTAGAQAVEAPGICLTLPTRLGSRDKATVVGGATGGDTAQAVAAAVRAALGATHPDRMSGGMVALEWRRQSQATLRITAEAVAVASTQTVIVPVIQEGLAASGVAAVAAVLAMVPALISMADTDRQTLAVVAAARILNLLWLAMEGPAS</sequence>
<keyword evidence="2" id="KW-1185">Reference proteome</keyword>
<reference evidence="1" key="1">
    <citation type="submission" date="2023-10" db="EMBL/GenBank/DDBJ databases">
        <authorList>
            <person name="Chen Y."/>
            <person name="Shah S."/>
            <person name="Dougan E. K."/>
            <person name="Thang M."/>
            <person name="Chan C."/>
        </authorList>
    </citation>
    <scope>NUCLEOTIDE SEQUENCE [LARGE SCALE GENOMIC DNA]</scope>
</reference>
<dbReference type="Proteomes" id="UP001189429">
    <property type="component" value="Unassembled WGS sequence"/>
</dbReference>
<accession>A0ABN9W4E6</accession>
<comment type="caution">
    <text evidence="1">The sequence shown here is derived from an EMBL/GenBank/DDBJ whole genome shotgun (WGS) entry which is preliminary data.</text>
</comment>
<proteinExistence type="predicted"/>
<protein>
    <submittedName>
        <fullName evidence="1">Uncharacterized protein</fullName>
    </submittedName>
</protein>
<evidence type="ECO:0000313" key="1">
    <source>
        <dbReference type="EMBL" id="CAK0879786.1"/>
    </source>
</evidence>